<name>A0A8H3LCR4_9GLOM</name>
<dbReference type="InterPro" id="IPR054289">
    <property type="entry name" value="DUF7025"/>
</dbReference>
<dbReference type="GO" id="GO:0005524">
    <property type="term" value="F:ATP binding"/>
    <property type="evidence" value="ECO:0007669"/>
    <property type="project" value="InterPro"/>
</dbReference>
<sequence length="543" mass="63006">MSYNYYSIEEKNNIKYIRFLDYNLISIVQSYFPNVDLFRNALPAKNLLSVLNNLKKNYGSYFPGLINWIEEQYKDEIKIIRIITEKGFIEFDNLPLLFPIGQYVHSKYDGTIIGEKVTGAEIKVYAKSGNEYFEISIEAIGSDGCSLIRTSYTYTINFWKGLRKIDKLPVIPLLKEDEIYNKLVARGKKFVKYAIGYHFLKHSSKSSKGRIMVDVSRYKGKDTNNYTRRCTEGIEMDDDVKEEELFMCVSRLSAYSFVWKEWYLINAEHLNDISFDDEAFDKLVLDQTRKSLIESLVKFEYSKSDIISNKGDGCTFLLYGPPGVGKTLTAEAISEKLHRPLYTISIGELGTDAKDLEKELRKIFEMAHVWKAIILIDEVDIFLERRSAHEIKRNALVCVFLRLLDYHQGIVFLTTNRVNCLDDAFQTRISIFLEYKELDTKARETLWSTFLEFSDYDPNNMNIKKLSEKHYLNGREIKNTVKLARALNKEKNELITTELLEKIINISSKKTLEKSAEETQSKGNKRKSGINDQDSQPNSKKIK</sequence>
<dbReference type="InterPro" id="IPR003593">
    <property type="entry name" value="AAA+_ATPase"/>
</dbReference>
<gene>
    <name evidence="3" type="ORF">RCL2_001313600</name>
</gene>
<dbReference type="PANTHER" id="PTHR46411:SF3">
    <property type="entry name" value="AAA+ ATPASE DOMAIN-CONTAINING PROTEIN"/>
    <property type="match status" value="1"/>
</dbReference>
<comment type="caution">
    <text evidence="3">The sequence shown here is derived from an EMBL/GenBank/DDBJ whole genome shotgun (WGS) entry which is preliminary data.</text>
</comment>
<dbReference type="InterPro" id="IPR003959">
    <property type="entry name" value="ATPase_AAA_core"/>
</dbReference>
<dbReference type="CDD" id="cd19481">
    <property type="entry name" value="RecA-like_protease"/>
    <property type="match status" value="1"/>
</dbReference>
<accession>A0A8H3LCR4</accession>
<organism evidence="3 4">
    <name type="scientific">Rhizophagus clarus</name>
    <dbReference type="NCBI Taxonomy" id="94130"/>
    <lineage>
        <taxon>Eukaryota</taxon>
        <taxon>Fungi</taxon>
        <taxon>Fungi incertae sedis</taxon>
        <taxon>Mucoromycota</taxon>
        <taxon>Glomeromycotina</taxon>
        <taxon>Glomeromycetes</taxon>
        <taxon>Glomerales</taxon>
        <taxon>Glomeraceae</taxon>
        <taxon>Rhizophagus</taxon>
    </lineage>
</organism>
<dbReference type="GO" id="GO:0016887">
    <property type="term" value="F:ATP hydrolysis activity"/>
    <property type="evidence" value="ECO:0007669"/>
    <property type="project" value="InterPro"/>
</dbReference>
<feature type="compositionally biased region" description="Basic and acidic residues" evidence="1">
    <location>
        <begin position="511"/>
        <end position="520"/>
    </location>
</feature>
<dbReference type="EMBL" id="BLAL01000160">
    <property type="protein sequence ID" value="GES86063.1"/>
    <property type="molecule type" value="Genomic_DNA"/>
</dbReference>
<evidence type="ECO:0000313" key="3">
    <source>
        <dbReference type="EMBL" id="GES86063.1"/>
    </source>
</evidence>
<feature type="region of interest" description="Disordered" evidence="1">
    <location>
        <begin position="511"/>
        <end position="543"/>
    </location>
</feature>
<proteinExistence type="predicted"/>
<evidence type="ECO:0000256" key="1">
    <source>
        <dbReference type="SAM" id="MobiDB-lite"/>
    </source>
</evidence>
<feature type="compositionally biased region" description="Polar residues" evidence="1">
    <location>
        <begin position="530"/>
        <end position="543"/>
    </location>
</feature>
<protein>
    <submittedName>
        <fullName evidence="3">P-loop containing nucleoside triphosphate hydrolase protein</fullName>
    </submittedName>
</protein>
<keyword evidence="3" id="KW-0378">Hydrolase</keyword>
<dbReference type="Pfam" id="PF22942">
    <property type="entry name" value="DUF7025"/>
    <property type="match status" value="1"/>
</dbReference>
<dbReference type="Gene3D" id="3.40.50.300">
    <property type="entry name" value="P-loop containing nucleotide triphosphate hydrolases"/>
    <property type="match status" value="1"/>
</dbReference>
<dbReference type="SMART" id="SM00382">
    <property type="entry name" value="AAA"/>
    <property type="match status" value="1"/>
</dbReference>
<dbReference type="InterPro" id="IPR027417">
    <property type="entry name" value="P-loop_NTPase"/>
</dbReference>
<dbReference type="AlphaFoldDB" id="A0A8H3LCR4"/>
<evidence type="ECO:0000313" key="4">
    <source>
        <dbReference type="Proteomes" id="UP000615446"/>
    </source>
</evidence>
<feature type="domain" description="AAA+ ATPase" evidence="2">
    <location>
        <begin position="312"/>
        <end position="444"/>
    </location>
</feature>
<reference evidence="3" key="1">
    <citation type="submission" date="2019-10" db="EMBL/GenBank/DDBJ databases">
        <title>Conservation and host-specific expression of non-tandemly repeated heterogenous ribosome RNA gene in arbuscular mycorrhizal fungi.</title>
        <authorList>
            <person name="Maeda T."/>
            <person name="Kobayashi Y."/>
            <person name="Nakagawa T."/>
            <person name="Ezawa T."/>
            <person name="Yamaguchi K."/>
            <person name="Bino T."/>
            <person name="Nishimoto Y."/>
            <person name="Shigenobu S."/>
            <person name="Kawaguchi M."/>
        </authorList>
    </citation>
    <scope>NUCLEOTIDE SEQUENCE</scope>
    <source>
        <strain evidence="3">HR1</strain>
    </source>
</reference>
<dbReference type="Proteomes" id="UP000615446">
    <property type="component" value="Unassembled WGS sequence"/>
</dbReference>
<dbReference type="Pfam" id="PF00004">
    <property type="entry name" value="AAA"/>
    <property type="match status" value="1"/>
</dbReference>
<dbReference type="PANTHER" id="PTHR46411">
    <property type="entry name" value="FAMILY ATPASE, PUTATIVE-RELATED"/>
    <property type="match status" value="1"/>
</dbReference>
<evidence type="ECO:0000259" key="2">
    <source>
        <dbReference type="SMART" id="SM00382"/>
    </source>
</evidence>
<dbReference type="SUPFAM" id="SSF52540">
    <property type="entry name" value="P-loop containing nucleoside triphosphate hydrolases"/>
    <property type="match status" value="1"/>
</dbReference>
<dbReference type="OrthoDB" id="10042665at2759"/>